<gene>
    <name evidence="1" type="ORF">FHS75_000119</name>
</gene>
<organism evidence="1 2">
    <name type="scientific">Novosphingobium marinum</name>
    <dbReference type="NCBI Taxonomy" id="1514948"/>
    <lineage>
        <taxon>Bacteria</taxon>
        <taxon>Pseudomonadati</taxon>
        <taxon>Pseudomonadota</taxon>
        <taxon>Alphaproteobacteria</taxon>
        <taxon>Sphingomonadales</taxon>
        <taxon>Sphingomonadaceae</taxon>
        <taxon>Novosphingobium</taxon>
    </lineage>
</organism>
<accession>A0A7Z0BS56</accession>
<comment type="caution">
    <text evidence="1">The sequence shown here is derived from an EMBL/GenBank/DDBJ whole genome shotgun (WGS) entry which is preliminary data.</text>
</comment>
<sequence length="54" mass="5991">MTSYVIWFPHAPAFPEPGFRVKPEREKGAKFAPSPSSLFSVSYWPPELAGLPGQ</sequence>
<evidence type="ECO:0000313" key="2">
    <source>
        <dbReference type="Proteomes" id="UP000522081"/>
    </source>
</evidence>
<evidence type="ECO:0000313" key="1">
    <source>
        <dbReference type="EMBL" id="NYH93814.1"/>
    </source>
</evidence>
<dbReference type="EMBL" id="JACBZF010000001">
    <property type="protein sequence ID" value="NYH93814.1"/>
    <property type="molecule type" value="Genomic_DNA"/>
</dbReference>
<reference evidence="1 2" key="1">
    <citation type="submission" date="2020-07" db="EMBL/GenBank/DDBJ databases">
        <title>Genomic Encyclopedia of Type Strains, Phase IV (KMG-IV): sequencing the most valuable type-strain genomes for metagenomic binning, comparative biology and taxonomic classification.</title>
        <authorList>
            <person name="Goeker M."/>
        </authorList>
    </citation>
    <scope>NUCLEOTIDE SEQUENCE [LARGE SCALE GENOMIC DNA]</scope>
    <source>
        <strain evidence="1 2">DSM 29043</strain>
    </source>
</reference>
<protein>
    <submittedName>
        <fullName evidence="1">Uncharacterized protein</fullName>
    </submittedName>
</protein>
<dbReference type="Proteomes" id="UP000522081">
    <property type="component" value="Unassembled WGS sequence"/>
</dbReference>
<keyword evidence="2" id="KW-1185">Reference proteome</keyword>
<dbReference type="AlphaFoldDB" id="A0A7Z0BS56"/>
<name>A0A7Z0BS56_9SPHN</name>
<proteinExistence type="predicted"/>